<keyword evidence="2" id="KW-1185">Reference proteome</keyword>
<organism evidence="1 2">
    <name type="scientific">Petrolisthes manimaculis</name>
    <dbReference type="NCBI Taxonomy" id="1843537"/>
    <lineage>
        <taxon>Eukaryota</taxon>
        <taxon>Metazoa</taxon>
        <taxon>Ecdysozoa</taxon>
        <taxon>Arthropoda</taxon>
        <taxon>Crustacea</taxon>
        <taxon>Multicrustacea</taxon>
        <taxon>Malacostraca</taxon>
        <taxon>Eumalacostraca</taxon>
        <taxon>Eucarida</taxon>
        <taxon>Decapoda</taxon>
        <taxon>Pleocyemata</taxon>
        <taxon>Anomura</taxon>
        <taxon>Galatheoidea</taxon>
        <taxon>Porcellanidae</taxon>
        <taxon>Petrolisthes</taxon>
    </lineage>
</organism>
<reference evidence="1" key="1">
    <citation type="submission" date="2023-11" db="EMBL/GenBank/DDBJ databases">
        <title>Genome assemblies of two species of porcelain crab, Petrolisthes cinctipes and Petrolisthes manimaculis (Anomura: Porcellanidae).</title>
        <authorList>
            <person name="Angst P."/>
        </authorList>
    </citation>
    <scope>NUCLEOTIDE SEQUENCE</scope>
    <source>
        <strain evidence="1">PB745_02</strain>
        <tissue evidence="1">Gill</tissue>
    </source>
</reference>
<dbReference type="Proteomes" id="UP001292094">
    <property type="component" value="Unassembled WGS sequence"/>
</dbReference>
<accession>A0AAE1UPX4</accession>
<evidence type="ECO:0000313" key="1">
    <source>
        <dbReference type="EMBL" id="KAK4325909.1"/>
    </source>
</evidence>
<proteinExistence type="predicted"/>
<gene>
    <name evidence="1" type="ORF">Pmani_003473</name>
</gene>
<dbReference type="AlphaFoldDB" id="A0AAE1UPX4"/>
<name>A0AAE1UPX4_9EUCA</name>
<evidence type="ECO:0000313" key="2">
    <source>
        <dbReference type="Proteomes" id="UP001292094"/>
    </source>
</evidence>
<comment type="caution">
    <text evidence="1">The sequence shown here is derived from an EMBL/GenBank/DDBJ whole genome shotgun (WGS) entry which is preliminary data.</text>
</comment>
<dbReference type="EMBL" id="JAWZYT010000257">
    <property type="protein sequence ID" value="KAK4325909.1"/>
    <property type="molecule type" value="Genomic_DNA"/>
</dbReference>
<protein>
    <recommendedName>
        <fullName evidence="3">Reverse transcriptase</fullName>
    </recommendedName>
</protein>
<evidence type="ECO:0008006" key="3">
    <source>
        <dbReference type="Google" id="ProtNLM"/>
    </source>
</evidence>
<sequence>MNSPEPPVWARSCHAHKINPELNRACRTITGLLTSTPLPALYRLSGIPPPNIRRDVTTKLERHKQMLDPRHSLHGHQEMRRRLKSRKCFLTVEPVELSQADNYMLECWCNSEQQQLNEALPDPAKSLPSGMDLSRKCWVALNRARSKTGKTKDNLHKWGITTNPDCMCGVVQTMEHLLRDCPMGPHCSDQDLKDANENAIKWIQFYCDKI</sequence>